<feature type="compositionally biased region" description="Pro residues" evidence="1">
    <location>
        <begin position="1"/>
        <end position="19"/>
    </location>
</feature>
<feature type="non-terminal residue" evidence="2">
    <location>
        <position position="1"/>
    </location>
</feature>
<evidence type="ECO:0000256" key="1">
    <source>
        <dbReference type="SAM" id="MobiDB-lite"/>
    </source>
</evidence>
<dbReference type="KEGG" id="dosa:Os10g0112800"/>
<sequence length="90" mass="10096">LPLPPANPFFPFSPSPPPHSNHHNHFLCRPKRALVVAVPASSLTPSTGHHHPRMRVAREHAWPPTSSIPGHRSPSTPPPCYSARREERRR</sequence>
<reference evidence="3" key="2">
    <citation type="journal article" date="2008" name="Nucleic Acids Res.">
        <title>The rice annotation project database (RAP-DB): 2008 update.</title>
        <authorList>
            <consortium name="The rice annotation project (RAP)"/>
        </authorList>
    </citation>
    <scope>GENOME REANNOTATION</scope>
    <source>
        <strain evidence="3">cv. Nipponbare</strain>
    </source>
</reference>
<gene>
    <name evidence="2" type="ordered locus">Os10g0112800</name>
</gene>
<feature type="region of interest" description="Disordered" evidence="1">
    <location>
        <begin position="42"/>
        <end position="90"/>
    </location>
</feature>
<dbReference type="EMBL" id="AP008216">
    <property type="protein sequence ID" value="BAH94735.1"/>
    <property type="molecule type" value="Genomic_DNA"/>
</dbReference>
<feature type="region of interest" description="Disordered" evidence="1">
    <location>
        <begin position="1"/>
        <end position="25"/>
    </location>
</feature>
<protein>
    <submittedName>
        <fullName evidence="2">Os10g0112800 protein</fullName>
    </submittedName>
</protein>
<dbReference type="AlphaFoldDB" id="C7J800"/>
<evidence type="ECO:0000313" key="3">
    <source>
        <dbReference type="Proteomes" id="UP000000763"/>
    </source>
</evidence>
<accession>C7J800</accession>
<name>C7J800_ORYSJ</name>
<dbReference type="Proteomes" id="UP000000763">
    <property type="component" value="Chromosome 10"/>
</dbReference>
<proteinExistence type="predicted"/>
<organism evidence="2 3">
    <name type="scientific">Oryza sativa subsp. japonica</name>
    <name type="common">Rice</name>
    <dbReference type="NCBI Taxonomy" id="39947"/>
    <lineage>
        <taxon>Eukaryota</taxon>
        <taxon>Viridiplantae</taxon>
        <taxon>Streptophyta</taxon>
        <taxon>Embryophyta</taxon>
        <taxon>Tracheophyta</taxon>
        <taxon>Spermatophyta</taxon>
        <taxon>Magnoliopsida</taxon>
        <taxon>Liliopsida</taxon>
        <taxon>Poales</taxon>
        <taxon>Poaceae</taxon>
        <taxon>BOP clade</taxon>
        <taxon>Oryzoideae</taxon>
        <taxon>Oryzeae</taxon>
        <taxon>Oryzinae</taxon>
        <taxon>Oryza</taxon>
        <taxon>Oryza sativa</taxon>
    </lineage>
</organism>
<evidence type="ECO:0000313" key="2">
    <source>
        <dbReference type="EMBL" id="BAH94735.1"/>
    </source>
</evidence>
<reference evidence="2 3" key="1">
    <citation type="journal article" date="2005" name="Nature">
        <title>The map-based sequence of the rice genome.</title>
        <authorList>
            <consortium name="International rice genome sequencing project (IRGSP)"/>
            <person name="Matsumoto T."/>
            <person name="Wu J."/>
            <person name="Kanamori H."/>
            <person name="Katayose Y."/>
            <person name="Fujisawa M."/>
            <person name="Namiki N."/>
            <person name="Mizuno H."/>
            <person name="Yamamoto K."/>
            <person name="Antonio B.A."/>
            <person name="Baba T."/>
            <person name="Sakata K."/>
            <person name="Nagamura Y."/>
            <person name="Aoki H."/>
            <person name="Arikawa K."/>
            <person name="Arita K."/>
            <person name="Bito T."/>
            <person name="Chiden Y."/>
            <person name="Fujitsuka N."/>
            <person name="Fukunaka R."/>
            <person name="Hamada M."/>
            <person name="Harada C."/>
            <person name="Hayashi A."/>
            <person name="Hijishita S."/>
            <person name="Honda M."/>
            <person name="Hosokawa S."/>
            <person name="Ichikawa Y."/>
            <person name="Idonuma A."/>
            <person name="Iijima M."/>
            <person name="Ikeda M."/>
            <person name="Ikeno M."/>
            <person name="Ito K."/>
            <person name="Ito S."/>
            <person name="Ito T."/>
            <person name="Ito Y."/>
            <person name="Ito Y."/>
            <person name="Iwabuchi A."/>
            <person name="Kamiya K."/>
            <person name="Karasawa W."/>
            <person name="Kurita K."/>
            <person name="Katagiri S."/>
            <person name="Kikuta A."/>
            <person name="Kobayashi H."/>
            <person name="Kobayashi N."/>
            <person name="Machita K."/>
            <person name="Maehara T."/>
            <person name="Masukawa M."/>
            <person name="Mizubayashi T."/>
            <person name="Mukai Y."/>
            <person name="Nagasaki H."/>
            <person name="Nagata Y."/>
            <person name="Naito S."/>
            <person name="Nakashima M."/>
            <person name="Nakama Y."/>
            <person name="Nakamichi Y."/>
            <person name="Nakamura M."/>
            <person name="Meguro A."/>
            <person name="Negishi M."/>
            <person name="Ohta I."/>
            <person name="Ohta T."/>
            <person name="Okamoto M."/>
            <person name="Ono N."/>
            <person name="Saji S."/>
            <person name="Sakaguchi M."/>
            <person name="Sakai K."/>
            <person name="Shibata M."/>
            <person name="Shimokawa T."/>
            <person name="Song J."/>
            <person name="Takazaki Y."/>
            <person name="Terasawa K."/>
            <person name="Tsugane M."/>
            <person name="Tsuji K."/>
            <person name="Ueda S."/>
            <person name="Waki K."/>
            <person name="Yamagata H."/>
            <person name="Yamamoto M."/>
            <person name="Yamamoto S."/>
            <person name="Yamane H."/>
            <person name="Yoshiki S."/>
            <person name="Yoshihara R."/>
            <person name="Yukawa K."/>
            <person name="Zhong H."/>
            <person name="Yano M."/>
            <person name="Yuan Q."/>
            <person name="Ouyang S."/>
            <person name="Liu J."/>
            <person name="Jones K.M."/>
            <person name="Gansberger K."/>
            <person name="Moffat K."/>
            <person name="Hill J."/>
            <person name="Bera J."/>
            <person name="Fadrosh D."/>
            <person name="Jin S."/>
            <person name="Johri S."/>
            <person name="Kim M."/>
            <person name="Overton L."/>
            <person name="Reardon M."/>
            <person name="Tsitrin T."/>
            <person name="Vuong H."/>
            <person name="Weaver B."/>
            <person name="Ciecko A."/>
            <person name="Tallon L."/>
            <person name="Jackson J."/>
            <person name="Pai G."/>
            <person name="Aken S.V."/>
            <person name="Utterback T."/>
            <person name="Reidmuller S."/>
            <person name="Feldblyum T."/>
            <person name="Hsiao J."/>
            <person name="Zismann V."/>
            <person name="Iobst S."/>
            <person name="de Vazeille A.R."/>
            <person name="Buell C.R."/>
            <person name="Ying K."/>
            <person name="Li Y."/>
            <person name="Lu T."/>
            <person name="Huang Y."/>
            <person name="Zhao Q."/>
            <person name="Feng Q."/>
            <person name="Zhang L."/>
            <person name="Zhu J."/>
            <person name="Weng Q."/>
            <person name="Mu J."/>
            <person name="Lu Y."/>
            <person name="Fan D."/>
            <person name="Liu Y."/>
            <person name="Guan J."/>
            <person name="Zhang Y."/>
            <person name="Yu S."/>
            <person name="Liu X."/>
            <person name="Zhang Y."/>
            <person name="Hong G."/>
            <person name="Han B."/>
            <person name="Choisne N."/>
            <person name="Demange N."/>
            <person name="Orjeda G."/>
            <person name="Samain S."/>
            <person name="Cattolico L."/>
            <person name="Pelletier E."/>
            <person name="Couloux A."/>
            <person name="Segurens B."/>
            <person name="Wincker P."/>
            <person name="D'Hont A."/>
            <person name="Scarpelli C."/>
            <person name="Weissenbach J."/>
            <person name="Salanoubat M."/>
            <person name="Quetier F."/>
            <person name="Yu Y."/>
            <person name="Kim H.R."/>
            <person name="Rambo T."/>
            <person name="Currie J."/>
            <person name="Collura K."/>
            <person name="Luo M."/>
            <person name="Yang T."/>
            <person name="Ammiraju J.S.S."/>
            <person name="Engler F."/>
            <person name="Soderlund C."/>
            <person name="Wing R.A."/>
            <person name="Palmer L.E."/>
            <person name="de la Bastide M."/>
            <person name="Spiegel L."/>
            <person name="Nascimento L."/>
            <person name="Zutavern T."/>
            <person name="O'Shaughnessy A."/>
            <person name="Dike S."/>
            <person name="Dedhia N."/>
            <person name="Preston R."/>
            <person name="Balija V."/>
            <person name="McCombie W.R."/>
            <person name="Chow T."/>
            <person name="Chen H."/>
            <person name="Chung M."/>
            <person name="Chen C."/>
            <person name="Shaw J."/>
            <person name="Wu H."/>
            <person name="Hsiao K."/>
            <person name="Chao Y."/>
            <person name="Chu M."/>
            <person name="Cheng C."/>
            <person name="Hour A."/>
            <person name="Lee P."/>
            <person name="Lin S."/>
            <person name="Lin Y."/>
            <person name="Liou J."/>
            <person name="Liu S."/>
            <person name="Hsing Y."/>
            <person name="Raghuvanshi S."/>
            <person name="Mohanty A."/>
            <person name="Bharti A.K."/>
            <person name="Gaur A."/>
            <person name="Gupta V."/>
            <person name="Kumar D."/>
            <person name="Ravi V."/>
            <person name="Vij S."/>
            <person name="Kapur A."/>
            <person name="Khurana P."/>
            <person name="Khurana P."/>
            <person name="Khurana J.P."/>
            <person name="Tyagi A.K."/>
            <person name="Gaikwad K."/>
            <person name="Singh A."/>
            <person name="Dalal V."/>
            <person name="Srivastava S."/>
            <person name="Dixit A."/>
            <person name="Pal A.K."/>
            <person name="Ghazi I.A."/>
            <person name="Yadav M."/>
            <person name="Pandit A."/>
            <person name="Bhargava A."/>
            <person name="Sureshbabu K."/>
            <person name="Batra K."/>
            <person name="Sharma T.R."/>
            <person name="Mohapatra T."/>
            <person name="Singh N.K."/>
            <person name="Messing J."/>
            <person name="Nelson A.B."/>
            <person name="Fuks G."/>
            <person name="Kavchok S."/>
            <person name="Keizer G."/>
            <person name="Linton E."/>
            <person name="Llaca V."/>
            <person name="Song R."/>
            <person name="Tanyolac B."/>
            <person name="Young S."/>
            <person name="Ho-Il K."/>
            <person name="Hahn J.H."/>
            <person name="Sangsakoo G."/>
            <person name="Vanavichit A."/>
            <person name="de Mattos Luiz.A.T."/>
            <person name="Zimmer P.D."/>
            <person name="Malone G."/>
            <person name="Dellagostin O."/>
            <person name="de Oliveira A.C."/>
            <person name="Bevan M."/>
            <person name="Bancroft I."/>
            <person name="Minx P."/>
            <person name="Cordum H."/>
            <person name="Wilson R."/>
            <person name="Cheng Z."/>
            <person name="Jin W."/>
            <person name="Jiang J."/>
            <person name="Leong S.A."/>
            <person name="Iwama H."/>
            <person name="Gojobori T."/>
            <person name="Itoh T."/>
            <person name="Niimura Y."/>
            <person name="Fujii Y."/>
            <person name="Habara T."/>
            <person name="Sakai H."/>
            <person name="Sato Y."/>
            <person name="Wilson G."/>
            <person name="Kumar K."/>
            <person name="McCouch S."/>
            <person name="Juretic N."/>
            <person name="Hoen D."/>
            <person name="Wright S."/>
            <person name="Bruskiewich R."/>
            <person name="Bureau T."/>
            <person name="Miyao A."/>
            <person name="Hirochika H."/>
            <person name="Nishikawa T."/>
            <person name="Kadowaki K."/>
            <person name="Sugiura M."/>
            <person name="Burr B."/>
            <person name="Sasaki T."/>
        </authorList>
    </citation>
    <scope>NUCLEOTIDE SEQUENCE [LARGE SCALE GENOMIC DNA]</scope>
    <source>
        <strain evidence="3">cv. Nipponbare</strain>
    </source>
</reference>